<dbReference type="InterPro" id="IPR047122">
    <property type="entry name" value="Trans-enoyl_RdTase-like"/>
</dbReference>
<dbReference type="InterPro" id="IPR036291">
    <property type="entry name" value="NAD(P)-bd_dom_sf"/>
</dbReference>
<comment type="caution">
    <text evidence="4">The sequence shown here is derived from an EMBL/GenBank/DDBJ whole genome shotgun (WGS) entry which is preliminary data.</text>
</comment>
<protein>
    <submittedName>
        <fullName evidence="4">Quinone oxidoreductase</fullName>
    </submittedName>
</protein>
<dbReference type="InterPro" id="IPR013154">
    <property type="entry name" value="ADH-like_N"/>
</dbReference>
<keyword evidence="3" id="KW-0560">Oxidoreductase</keyword>
<dbReference type="EMBL" id="BLJY01000008">
    <property type="protein sequence ID" value="GFF18116.1"/>
    <property type="molecule type" value="Genomic_DNA"/>
</dbReference>
<dbReference type="SMART" id="SM00829">
    <property type="entry name" value="PKS_ER"/>
    <property type="match status" value="1"/>
</dbReference>
<dbReference type="SUPFAM" id="SSF50129">
    <property type="entry name" value="GroES-like"/>
    <property type="match status" value="1"/>
</dbReference>
<dbReference type="GO" id="GO:0000166">
    <property type="term" value="F:nucleotide binding"/>
    <property type="evidence" value="ECO:0007669"/>
    <property type="project" value="UniProtKB-KW"/>
</dbReference>
<evidence type="ECO:0000256" key="2">
    <source>
        <dbReference type="ARBA" id="ARBA00022741"/>
    </source>
</evidence>
<dbReference type="GO" id="GO:0016651">
    <property type="term" value="F:oxidoreductase activity, acting on NAD(P)H"/>
    <property type="evidence" value="ECO:0007669"/>
    <property type="project" value="InterPro"/>
</dbReference>
<evidence type="ECO:0000256" key="3">
    <source>
        <dbReference type="ARBA" id="ARBA00023002"/>
    </source>
</evidence>
<dbReference type="PANTHER" id="PTHR45348:SF5">
    <property type="entry name" value="OXIDOREDUCTASE, PUTATIVE (AFU_ORTHOLOGUE AFUA_8G01420)-RELATED"/>
    <property type="match status" value="1"/>
</dbReference>
<dbReference type="OrthoDB" id="3233595at2759"/>
<dbReference type="Gene3D" id="3.90.180.10">
    <property type="entry name" value="Medium-chain alcohol dehydrogenases, catalytic domain"/>
    <property type="match status" value="1"/>
</dbReference>
<dbReference type="VEuPathDB" id="FungiDB:ATEG_06309"/>
<keyword evidence="2" id="KW-0547">Nucleotide-binding</keyword>
<dbReference type="Pfam" id="PF08240">
    <property type="entry name" value="ADH_N"/>
    <property type="match status" value="1"/>
</dbReference>
<organism evidence="4 5">
    <name type="scientific">Aspergillus terreus</name>
    <dbReference type="NCBI Taxonomy" id="33178"/>
    <lineage>
        <taxon>Eukaryota</taxon>
        <taxon>Fungi</taxon>
        <taxon>Dikarya</taxon>
        <taxon>Ascomycota</taxon>
        <taxon>Pezizomycotina</taxon>
        <taxon>Eurotiomycetes</taxon>
        <taxon>Eurotiomycetidae</taxon>
        <taxon>Eurotiales</taxon>
        <taxon>Aspergillaceae</taxon>
        <taxon>Aspergillus</taxon>
        <taxon>Aspergillus subgen. Circumdati</taxon>
    </lineage>
</organism>
<comment type="similarity">
    <text evidence="1">Belongs to the zinc-containing alcohol dehydrogenase family.</text>
</comment>
<gene>
    <name evidence="4" type="ORF">ATEIFO6365_0008005700</name>
</gene>
<name>A0A5M3Z5P9_ASPTE</name>
<dbReference type="PANTHER" id="PTHR45348">
    <property type="entry name" value="HYPOTHETICAL OXIDOREDUCTASE (EUROFUNG)"/>
    <property type="match status" value="1"/>
</dbReference>
<evidence type="ECO:0000256" key="1">
    <source>
        <dbReference type="ARBA" id="ARBA00008072"/>
    </source>
</evidence>
<evidence type="ECO:0000313" key="4">
    <source>
        <dbReference type="EMBL" id="GFF18116.1"/>
    </source>
</evidence>
<reference evidence="4 5" key="1">
    <citation type="submission" date="2020-01" db="EMBL/GenBank/DDBJ databases">
        <title>Aspergillus terreus IFO 6365 whole genome shotgun sequence.</title>
        <authorList>
            <person name="Kanamasa S."/>
            <person name="Takahashi H."/>
        </authorList>
    </citation>
    <scope>NUCLEOTIDE SEQUENCE [LARGE SCALE GENOMIC DNA]</scope>
    <source>
        <strain evidence="4 5">IFO 6365</strain>
    </source>
</reference>
<dbReference type="InterPro" id="IPR020843">
    <property type="entry name" value="ER"/>
</dbReference>
<sequence length="355" mass="37660">MKEIINLPGPTALLRDAPIPSPNADQVLIKVVVSGSNPKDWKVPEVAKNADSPLFARYAHVRDGVNQGDDIAGVVEAVGKNVVEFKPGDRVGAFHEMLMPGGSYAEYALAWAHTTFHLPKETSFEEAATIPLAALTAVVALYHHLALPFPWRPATTPTPLVIYGGSTAVGAFAIKLARRSNIHPIIAVAGKGASYITPLLDPRQGDVVVDYRDGGEATAKGIRAALGAEPLGHVLDTIVSDESTRALRGVIAPGGNINSVLPQERDVAPGVATNTWVSAAHEAGGPDDCRELCYLFCRWFSRALQRGEFSGHPFEVRAGGLAGVQDALRDLMQGKASAVKYVFRIGDTPGIVVAK</sequence>
<dbReference type="AlphaFoldDB" id="A0A5M3Z5P9"/>
<dbReference type="Gene3D" id="3.40.50.720">
    <property type="entry name" value="NAD(P)-binding Rossmann-like Domain"/>
    <property type="match status" value="1"/>
</dbReference>
<dbReference type="Proteomes" id="UP000452235">
    <property type="component" value="Unassembled WGS sequence"/>
</dbReference>
<dbReference type="SUPFAM" id="SSF51735">
    <property type="entry name" value="NAD(P)-binding Rossmann-fold domains"/>
    <property type="match status" value="1"/>
</dbReference>
<dbReference type="CDD" id="cd08249">
    <property type="entry name" value="enoyl_reductase_like"/>
    <property type="match status" value="1"/>
</dbReference>
<keyword evidence="5" id="KW-1185">Reference proteome</keyword>
<dbReference type="InterPro" id="IPR011032">
    <property type="entry name" value="GroES-like_sf"/>
</dbReference>
<accession>A0A5M3Z5P9</accession>
<evidence type="ECO:0000313" key="5">
    <source>
        <dbReference type="Proteomes" id="UP000452235"/>
    </source>
</evidence>
<proteinExistence type="inferred from homology"/>